<dbReference type="GO" id="GO:0030163">
    <property type="term" value="P:protein catabolic process"/>
    <property type="evidence" value="ECO:0007669"/>
    <property type="project" value="InterPro"/>
</dbReference>
<dbReference type="AlphaFoldDB" id="X0SIU7"/>
<dbReference type="InterPro" id="IPR008269">
    <property type="entry name" value="Lon_proteolytic"/>
</dbReference>
<evidence type="ECO:0000259" key="1">
    <source>
        <dbReference type="PROSITE" id="PS51786"/>
    </source>
</evidence>
<dbReference type="PROSITE" id="PS51786">
    <property type="entry name" value="LON_PROTEOLYTIC"/>
    <property type="match status" value="1"/>
</dbReference>
<dbReference type="InterPro" id="IPR020568">
    <property type="entry name" value="Ribosomal_Su5_D2-typ_SF"/>
</dbReference>
<protein>
    <recommendedName>
        <fullName evidence="1">Lon proteolytic domain-containing protein</fullName>
    </recommendedName>
</protein>
<dbReference type="InterPro" id="IPR014721">
    <property type="entry name" value="Ribsml_uS5_D2-typ_fold_subgr"/>
</dbReference>
<dbReference type="EMBL" id="BARS01001684">
    <property type="protein sequence ID" value="GAF75016.1"/>
    <property type="molecule type" value="Genomic_DNA"/>
</dbReference>
<reference evidence="2" key="1">
    <citation type="journal article" date="2014" name="Front. Microbiol.">
        <title>High frequency of phylogenetically diverse reductive dehalogenase-homologous genes in deep subseafloor sedimentary metagenomes.</title>
        <authorList>
            <person name="Kawai M."/>
            <person name="Futagami T."/>
            <person name="Toyoda A."/>
            <person name="Takaki Y."/>
            <person name="Nishi S."/>
            <person name="Hori S."/>
            <person name="Arai W."/>
            <person name="Tsubouchi T."/>
            <person name="Morono Y."/>
            <person name="Uchiyama I."/>
            <person name="Ito T."/>
            <person name="Fujiyama A."/>
            <person name="Inagaki F."/>
            <person name="Takami H."/>
        </authorList>
    </citation>
    <scope>NUCLEOTIDE SEQUENCE</scope>
    <source>
        <strain evidence="2">Expedition CK06-06</strain>
    </source>
</reference>
<name>X0SIU7_9ZZZZ</name>
<comment type="caution">
    <text evidence="2">The sequence shown here is derived from an EMBL/GenBank/DDBJ whole genome shotgun (WGS) entry which is preliminary data.</text>
</comment>
<dbReference type="Pfam" id="PF05362">
    <property type="entry name" value="Lon_C"/>
    <property type="match status" value="1"/>
</dbReference>
<dbReference type="GO" id="GO:0006508">
    <property type="term" value="P:proteolysis"/>
    <property type="evidence" value="ECO:0007669"/>
    <property type="project" value="InterPro"/>
</dbReference>
<feature type="non-terminal residue" evidence="2">
    <location>
        <position position="1"/>
    </location>
</feature>
<dbReference type="GO" id="GO:0005524">
    <property type="term" value="F:ATP binding"/>
    <property type="evidence" value="ECO:0007669"/>
    <property type="project" value="InterPro"/>
</dbReference>
<accession>X0SIU7</accession>
<evidence type="ECO:0000313" key="2">
    <source>
        <dbReference type="EMBL" id="GAF75016.1"/>
    </source>
</evidence>
<proteinExistence type="predicted"/>
<dbReference type="GO" id="GO:0004176">
    <property type="term" value="F:ATP-dependent peptidase activity"/>
    <property type="evidence" value="ECO:0007669"/>
    <property type="project" value="InterPro"/>
</dbReference>
<dbReference type="Gene3D" id="3.30.230.10">
    <property type="match status" value="1"/>
</dbReference>
<sequence length="190" mass="21124">SSGGSFKKAIFTLTKNLERLFAQEEELSLNGGISMEQIYGKIDGDSATLASFLALMSELSDCPIDQEIAVTGSMNQKGKVQPIGGANEKIEGFYNICKEKGLTGNQGVIIPFTNEKNLMLNDEVMESINNGEFHVYSVIKPEEAIEIIMGKKAYEYDEEGKMLFSEGTVYHKVNNRIKEYNKDTEGKKKE</sequence>
<dbReference type="InterPro" id="IPR027065">
    <property type="entry name" value="Lon_Prtase"/>
</dbReference>
<organism evidence="2">
    <name type="scientific">marine sediment metagenome</name>
    <dbReference type="NCBI Taxonomy" id="412755"/>
    <lineage>
        <taxon>unclassified sequences</taxon>
        <taxon>metagenomes</taxon>
        <taxon>ecological metagenomes</taxon>
    </lineage>
</organism>
<feature type="domain" description="Lon proteolytic" evidence="1">
    <location>
        <begin position="1"/>
        <end position="151"/>
    </location>
</feature>
<dbReference type="PRINTS" id="PR00830">
    <property type="entry name" value="ENDOLAPTASE"/>
</dbReference>
<gene>
    <name evidence="2" type="ORF">S01H1_03160</name>
</gene>
<dbReference type="SUPFAM" id="SSF54211">
    <property type="entry name" value="Ribosomal protein S5 domain 2-like"/>
    <property type="match status" value="1"/>
</dbReference>
<dbReference type="GO" id="GO:0004252">
    <property type="term" value="F:serine-type endopeptidase activity"/>
    <property type="evidence" value="ECO:0007669"/>
    <property type="project" value="InterPro"/>
</dbReference>
<dbReference type="PANTHER" id="PTHR10046">
    <property type="entry name" value="ATP DEPENDENT LON PROTEASE FAMILY MEMBER"/>
    <property type="match status" value="1"/>
</dbReference>